<dbReference type="InterPro" id="IPR037214">
    <property type="entry name" value="TROVE_dom_sf"/>
</dbReference>
<dbReference type="PANTHER" id="PTHR14202:SF0">
    <property type="entry name" value="RNA-BINDING PROTEIN RO60"/>
    <property type="match status" value="1"/>
</dbReference>
<dbReference type="EMBL" id="BAABJQ010000006">
    <property type="protein sequence ID" value="GAA5184454.1"/>
    <property type="molecule type" value="Genomic_DNA"/>
</dbReference>
<evidence type="ECO:0000259" key="7">
    <source>
        <dbReference type="PROSITE" id="PS50988"/>
    </source>
</evidence>
<evidence type="ECO:0000313" key="8">
    <source>
        <dbReference type="EMBL" id="GAA5184454.1"/>
    </source>
</evidence>
<dbReference type="Gene3D" id="3.40.50.410">
    <property type="entry name" value="von Willebrand factor, type A domain"/>
    <property type="match status" value="1"/>
</dbReference>
<comment type="caution">
    <text evidence="8">The sequence shown here is derived from an EMBL/GenBank/DDBJ whole genome shotgun (WGS) entry which is preliminary data.</text>
</comment>
<keyword evidence="4" id="KW-0479">Metal-binding</keyword>
<dbReference type="Pfam" id="PF05731">
    <property type="entry name" value="TROVE"/>
    <property type="match status" value="1"/>
</dbReference>
<keyword evidence="9" id="KW-1185">Reference proteome</keyword>
<evidence type="ECO:0000256" key="4">
    <source>
        <dbReference type="ARBA" id="ARBA00022723"/>
    </source>
</evidence>
<reference evidence="9" key="1">
    <citation type="journal article" date="2019" name="Int. J. Syst. Evol. Microbiol.">
        <title>The Global Catalogue of Microorganisms (GCM) 10K type strain sequencing project: providing services to taxonomists for standard genome sequencing and annotation.</title>
        <authorList>
            <consortium name="The Broad Institute Genomics Platform"/>
            <consortium name="The Broad Institute Genome Sequencing Center for Infectious Disease"/>
            <person name="Wu L."/>
            <person name="Ma J."/>
        </authorList>
    </citation>
    <scope>NUCLEOTIDE SEQUENCE [LARGE SCALE GENOMIC DNA]</scope>
    <source>
        <strain evidence="9">JCM 18304</strain>
    </source>
</reference>
<dbReference type="RefSeq" id="WP_345629239.1">
    <property type="nucleotide sequence ID" value="NZ_BAABJQ010000006.1"/>
</dbReference>
<comment type="similarity">
    <text evidence="2">Belongs to the Ro 60 kDa family.</text>
</comment>
<keyword evidence="3" id="KW-0963">Cytoplasm</keyword>
<comment type="subcellular location">
    <subcellularLocation>
        <location evidence="1">Cytoplasm</location>
    </subcellularLocation>
</comment>
<dbReference type="InterPro" id="IPR036465">
    <property type="entry name" value="vWFA_dom_sf"/>
</dbReference>
<dbReference type="Proteomes" id="UP001501570">
    <property type="component" value="Unassembled WGS sequence"/>
</dbReference>
<dbReference type="PANTHER" id="PTHR14202">
    <property type="entry name" value="60 KDA RIBONUCLEOPROTEIN SSA/RO"/>
    <property type="match status" value="1"/>
</dbReference>
<dbReference type="SUPFAM" id="SSF53300">
    <property type="entry name" value="vWA-like"/>
    <property type="match status" value="1"/>
</dbReference>
<keyword evidence="6" id="KW-0687">Ribonucleoprotein</keyword>
<evidence type="ECO:0000256" key="5">
    <source>
        <dbReference type="ARBA" id="ARBA00022884"/>
    </source>
</evidence>
<evidence type="ECO:0000313" key="9">
    <source>
        <dbReference type="Proteomes" id="UP001501570"/>
    </source>
</evidence>
<organism evidence="8 9">
    <name type="scientific">Rugosimonospora acidiphila</name>
    <dbReference type="NCBI Taxonomy" id="556531"/>
    <lineage>
        <taxon>Bacteria</taxon>
        <taxon>Bacillati</taxon>
        <taxon>Actinomycetota</taxon>
        <taxon>Actinomycetes</taxon>
        <taxon>Micromonosporales</taxon>
        <taxon>Micromonosporaceae</taxon>
        <taxon>Rugosimonospora</taxon>
    </lineage>
</organism>
<gene>
    <name evidence="8" type="ORF">GCM10023322_25950</name>
</gene>
<dbReference type="PROSITE" id="PS50988">
    <property type="entry name" value="TROVE"/>
    <property type="match status" value="1"/>
</dbReference>
<keyword evidence="5" id="KW-0694">RNA-binding</keyword>
<evidence type="ECO:0000256" key="6">
    <source>
        <dbReference type="ARBA" id="ARBA00023274"/>
    </source>
</evidence>
<evidence type="ECO:0000256" key="3">
    <source>
        <dbReference type="ARBA" id="ARBA00022490"/>
    </source>
</evidence>
<proteinExistence type="inferred from homology"/>
<dbReference type="SUPFAM" id="SSF140864">
    <property type="entry name" value="TROVE domain-like"/>
    <property type="match status" value="1"/>
</dbReference>
<dbReference type="InterPro" id="IPR040322">
    <property type="entry name" value="TROVE2"/>
</dbReference>
<sequence>MSKFNVRRILRASGPIVTDATPSGTTHEGAPGYARDAKSELFLLAVANLVGEDTFYERAGQRDDRYENLIREVAVADAGWTLAFLTWLRAEGNLRSASLVGAAEAVAARLDAAKTSRVGTSGSPGPAGGVRNRQFVDAVLQRADEPGELLAYWTARHGRAIPKPVKRGVSDAIGRLYTEWNLLKYDTDAKGFRFADVIDLTHPSPAADKPWQGRLFEVALLRRHGRDWLSSAAGLPTLVANARFRDRLRTDPDVIYDAAELRRAGMTWEDALSLGGSGADKARLWSAIIPSMGLMALARNLRNFDQAGVPDEVAERVMARFRDPGQVARSRMFPFRWLAAARHAPSLRWGHALDQALTASLSHVPELTGRTLILVDRSGSMFGRVSRRSELTNADAAAIFGAALAMRNHGRTDLVQFGTGSAVVDVRAGESLLRVLERFANLGGTQTLQAVRRHYAKHDRVVIVTDEQAWRGSGDPGSVIPAEVPLYTWNLAGYQHGHGPGLPNRHTFGGLTDAAFRLIPLLEANRNGDWPWNRG</sequence>
<evidence type="ECO:0000256" key="1">
    <source>
        <dbReference type="ARBA" id="ARBA00004496"/>
    </source>
</evidence>
<dbReference type="InterPro" id="IPR008858">
    <property type="entry name" value="TROVE_dom"/>
</dbReference>
<evidence type="ECO:0000256" key="2">
    <source>
        <dbReference type="ARBA" id="ARBA00007814"/>
    </source>
</evidence>
<name>A0ABP9RQB6_9ACTN</name>
<accession>A0ABP9RQB6</accession>
<feature type="domain" description="TROVE" evidence="7">
    <location>
        <begin position="24"/>
        <end position="369"/>
    </location>
</feature>
<protein>
    <submittedName>
        <fullName evidence="8">TROVE domain-containing protein</fullName>
    </submittedName>
</protein>